<dbReference type="InterPro" id="IPR036890">
    <property type="entry name" value="HATPase_C_sf"/>
</dbReference>
<evidence type="ECO:0000256" key="17">
    <source>
        <dbReference type="ARBA" id="ARBA00025207"/>
    </source>
</evidence>
<dbReference type="PRINTS" id="PR00344">
    <property type="entry name" value="BCTRLSENSOR"/>
</dbReference>
<dbReference type="Pfam" id="PF02518">
    <property type="entry name" value="HATPase_c"/>
    <property type="match status" value="1"/>
</dbReference>
<keyword evidence="15" id="KW-0902">Two-component regulatory system</keyword>
<evidence type="ECO:0000256" key="1">
    <source>
        <dbReference type="ARBA" id="ARBA00000085"/>
    </source>
</evidence>
<evidence type="ECO:0000256" key="13">
    <source>
        <dbReference type="ARBA" id="ARBA00022840"/>
    </source>
</evidence>
<dbReference type="NCBIfam" id="TIGR02966">
    <property type="entry name" value="phoR_proteo"/>
    <property type="match status" value="1"/>
</dbReference>
<reference evidence="20 21" key="1">
    <citation type="submission" date="2024-08" db="EMBL/GenBank/DDBJ databases">
        <title>Oceanimonas smirnovii Genome sequencing and assembly.</title>
        <authorList>
            <person name="Tang B."/>
        </authorList>
    </citation>
    <scope>NUCLEOTIDE SEQUENCE [LARGE SCALE GENOMIC DNA]</scope>
    <source>
        <strain evidence="20 21">OS2020-119</strain>
    </source>
</reference>
<evidence type="ECO:0000256" key="5">
    <source>
        <dbReference type="ARBA" id="ARBA00022448"/>
    </source>
</evidence>
<dbReference type="Pfam" id="PF00989">
    <property type="entry name" value="PAS"/>
    <property type="match status" value="1"/>
</dbReference>
<dbReference type="CDD" id="cd00130">
    <property type="entry name" value="PAS"/>
    <property type="match status" value="1"/>
</dbReference>
<dbReference type="NCBIfam" id="NF008235">
    <property type="entry name" value="PRK11006.1"/>
    <property type="match status" value="1"/>
</dbReference>
<name>A0ABW7NY41_9GAMM</name>
<gene>
    <name evidence="20" type="primary">phoR</name>
    <name evidence="20" type="ORF">AB9R89_02075</name>
</gene>
<dbReference type="InterPro" id="IPR036097">
    <property type="entry name" value="HisK_dim/P_sf"/>
</dbReference>
<dbReference type="PANTHER" id="PTHR45453">
    <property type="entry name" value="PHOSPHATE REGULON SENSOR PROTEIN PHOR"/>
    <property type="match status" value="1"/>
</dbReference>
<evidence type="ECO:0000256" key="8">
    <source>
        <dbReference type="ARBA" id="ARBA00022592"/>
    </source>
</evidence>
<sequence>MQQQTSGQSRWWRWALFYSVLGFAGLLAGNLAAGLLAGTIIQLFLHYRSQRRLSIWLWQDRSLTPPEGKGSWEGIFNGIYRLQQRQRARRRELARLVRRFREGAEALPDAAVVIRRDGSIIWCNKLAQQLLGFRWPDDAGQHIGNLIRMPVFIAYLKRADFREPLEMPSPLSEERLLECRIMPYTDDQALLVVRDVTRLRSLEQVRKSFVANVSHELRTPLTVLKGYLEMLEELPSAQRWQKTQGVLLEQTQRMDALVNQLMTLTRYEAATQPDFSKVVDMPAMLHMLEQEAVALSGERQHTFSFDVEPGLKVRGEPEQLRSAVSNLVYNAVRHTPAGSHIVVEWKRAGEAGRFAVTDNGEGIAPEHIARLTERFYRVDKARSRQTGGSGLGLAIVKHALSHHDSHLEISSRAGKGSCFSFVLPARLLVTDSSQRVTDTLS</sequence>
<dbReference type="GO" id="GO:0004673">
    <property type="term" value="F:protein histidine kinase activity"/>
    <property type="evidence" value="ECO:0007669"/>
    <property type="project" value="UniProtKB-EC"/>
</dbReference>
<dbReference type="InterPro" id="IPR013767">
    <property type="entry name" value="PAS_fold"/>
</dbReference>
<comment type="catalytic activity">
    <reaction evidence="1">
        <text>ATP + protein L-histidine = ADP + protein N-phospho-L-histidine.</text>
        <dbReference type="EC" id="2.7.13.3"/>
    </reaction>
</comment>
<evidence type="ECO:0000256" key="12">
    <source>
        <dbReference type="ARBA" id="ARBA00022777"/>
    </source>
</evidence>
<feature type="transmembrane region" description="Helical" evidence="18">
    <location>
        <begin position="20"/>
        <end position="45"/>
    </location>
</feature>
<dbReference type="SUPFAM" id="SSF47384">
    <property type="entry name" value="Homodimeric domain of signal transducing histidine kinase"/>
    <property type="match status" value="1"/>
</dbReference>
<keyword evidence="10 18" id="KW-0812">Transmembrane</keyword>
<dbReference type="InterPro" id="IPR003661">
    <property type="entry name" value="HisK_dim/P_dom"/>
</dbReference>
<dbReference type="InterPro" id="IPR021766">
    <property type="entry name" value="PhoR_N"/>
</dbReference>
<feature type="domain" description="Histidine kinase" evidence="19">
    <location>
        <begin position="212"/>
        <end position="427"/>
    </location>
</feature>
<evidence type="ECO:0000259" key="19">
    <source>
        <dbReference type="PROSITE" id="PS50109"/>
    </source>
</evidence>
<evidence type="ECO:0000256" key="7">
    <source>
        <dbReference type="ARBA" id="ARBA00022553"/>
    </source>
</evidence>
<dbReference type="Gene3D" id="1.10.287.130">
    <property type="match status" value="1"/>
</dbReference>
<dbReference type="Gene3D" id="3.30.565.10">
    <property type="entry name" value="Histidine kinase-like ATPase, C-terminal domain"/>
    <property type="match status" value="1"/>
</dbReference>
<dbReference type="SMART" id="SM00387">
    <property type="entry name" value="HATPase_c"/>
    <property type="match status" value="1"/>
</dbReference>
<dbReference type="InterPro" id="IPR004358">
    <property type="entry name" value="Sig_transdc_His_kin-like_C"/>
</dbReference>
<comment type="subcellular location">
    <subcellularLocation>
        <location evidence="2">Cell membrane</location>
    </subcellularLocation>
</comment>
<dbReference type="InterPro" id="IPR050351">
    <property type="entry name" value="BphY/WalK/GraS-like"/>
</dbReference>
<dbReference type="EC" id="2.7.13.3" evidence="3"/>
<dbReference type="CDD" id="cd00082">
    <property type="entry name" value="HisKA"/>
    <property type="match status" value="1"/>
</dbReference>
<proteinExistence type="predicted"/>
<dbReference type="Gene3D" id="3.30.450.20">
    <property type="entry name" value="PAS domain"/>
    <property type="match status" value="1"/>
</dbReference>
<evidence type="ECO:0000256" key="16">
    <source>
        <dbReference type="ARBA" id="ARBA00023136"/>
    </source>
</evidence>
<dbReference type="Pfam" id="PF11808">
    <property type="entry name" value="PhoR"/>
    <property type="match status" value="1"/>
</dbReference>
<evidence type="ECO:0000256" key="10">
    <source>
        <dbReference type="ARBA" id="ARBA00022692"/>
    </source>
</evidence>
<evidence type="ECO:0000256" key="18">
    <source>
        <dbReference type="SAM" id="Phobius"/>
    </source>
</evidence>
<organism evidence="20 21">
    <name type="scientific">Oceanimonas smirnovii</name>
    <dbReference type="NCBI Taxonomy" id="264574"/>
    <lineage>
        <taxon>Bacteria</taxon>
        <taxon>Pseudomonadati</taxon>
        <taxon>Pseudomonadota</taxon>
        <taxon>Gammaproteobacteria</taxon>
        <taxon>Aeromonadales</taxon>
        <taxon>Aeromonadaceae</taxon>
        <taxon>Oceanimonas</taxon>
    </lineage>
</organism>
<dbReference type="SUPFAM" id="SSF55874">
    <property type="entry name" value="ATPase domain of HSP90 chaperone/DNA topoisomerase II/histidine kinase"/>
    <property type="match status" value="1"/>
</dbReference>
<evidence type="ECO:0000256" key="14">
    <source>
        <dbReference type="ARBA" id="ARBA00022989"/>
    </source>
</evidence>
<evidence type="ECO:0000313" key="20">
    <source>
        <dbReference type="EMBL" id="MFH7564113.1"/>
    </source>
</evidence>
<keyword evidence="14 18" id="KW-1133">Transmembrane helix</keyword>
<dbReference type="InterPro" id="IPR005467">
    <property type="entry name" value="His_kinase_dom"/>
</dbReference>
<comment type="function">
    <text evidence="17">Member of the two-component regulatory system PhoR/PhoB involved in the phosphate regulon genes expression. PhoR may function as a membrane-associated protein kinase that phosphorylates PhoB in response to environmental signals.</text>
</comment>
<evidence type="ECO:0000256" key="11">
    <source>
        <dbReference type="ARBA" id="ARBA00022741"/>
    </source>
</evidence>
<dbReference type="EMBL" id="JBGFTR010000002">
    <property type="protein sequence ID" value="MFH7564113.1"/>
    <property type="molecule type" value="Genomic_DNA"/>
</dbReference>
<dbReference type="InterPro" id="IPR003594">
    <property type="entry name" value="HATPase_dom"/>
</dbReference>
<protein>
    <recommendedName>
        <fullName evidence="4">Phosphate regulon sensor protein PhoR</fullName>
        <ecNumber evidence="3">2.7.13.3</ecNumber>
    </recommendedName>
</protein>
<dbReference type="InterPro" id="IPR000014">
    <property type="entry name" value="PAS"/>
</dbReference>
<keyword evidence="16 18" id="KW-0472">Membrane</keyword>
<dbReference type="SMART" id="SM00388">
    <property type="entry name" value="HisKA"/>
    <property type="match status" value="1"/>
</dbReference>
<dbReference type="PANTHER" id="PTHR45453:SF1">
    <property type="entry name" value="PHOSPHATE REGULON SENSOR PROTEIN PHOR"/>
    <property type="match status" value="1"/>
</dbReference>
<dbReference type="Pfam" id="PF00512">
    <property type="entry name" value="HisKA"/>
    <property type="match status" value="1"/>
</dbReference>
<accession>A0ABW7NY41</accession>
<keyword evidence="13" id="KW-0067">ATP-binding</keyword>
<keyword evidence="8" id="KW-0592">Phosphate transport</keyword>
<keyword evidence="6" id="KW-1003">Cell membrane</keyword>
<dbReference type="SMART" id="SM00091">
    <property type="entry name" value="PAS"/>
    <property type="match status" value="1"/>
</dbReference>
<evidence type="ECO:0000256" key="6">
    <source>
        <dbReference type="ARBA" id="ARBA00022475"/>
    </source>
</evidence>
<evidence type="ECO:0000313" key="21">
    <source>
        <dbReference type="Proteomes" id="UP001610706"/>
    </source>
</evidence>
<keyword evidence="5" id="KW-0813">Transport</keyword>
<comment type="caution">
    <text evidence="20">The sequence shown here is derived from an EMBL/GenBank/DDBJ whole genome shotgun (WGS) entry which is preliminary data.</text>
</comment>
<keyword evidence="21" id="KW-1185">Reference proteome</keyword>
<keyword evidence="12 20" id="KW-0418">Kinase</keyword>
<dbReference type="Proteomes" id="UP001610706">
    <property type="component" value="Unassembled WGS sequence"/>
</dbReference>
<evidence type="ECO:0000256" key="2">
    <source>
        <dbReference type="ARBA" id="ARBA00004236"/>
    </source>
</evidence>
<dbReference type="InterPro" id="IPR014310">
    <property type="entry name" value="Sig_transdc_His_kinase_PhoR"/>
</dbReference>
<dbReference type="InterPro" id="IPR035965">
    <property type="entry name" value="PAS-like_dom_sf"/>
</dbReference>
<keyword evidence="9 20" id="KW-0808">Transferase</keyword>
<evidence type="ECO:0000256" key="15">
    <source>
        <dbReference type="ARBA" id="ARBA00023012"/>
    </source>
</evidence>
<dbReference type="PROSITE" id="PS50109">
    <property type="entry name" value="HIS_KIN"/>
    <property type="match status" value="1"/>
</dbReference>
<dbReference type="SUPFAM" id="SSF55785">
    <property type="entry name" value="PYP-like sensor domain (PAS domain)"/>
    <property type="match status" value="1"/>
</dbReference>
<dbReference type="RefSeq" id="WP_019934246.1">
    <property type="nucleotide sequence ID" value="NZ_CP166302.1"/>
</dbReference>
<evidence type="ECO:0000256" key="4">
    <source>
        <dbReference type="ARBA" id="ARBA00019665"/>
    </source>
</evidence>
<evidence type="ECO:0000256" key="9">
    <source>
        <dbReference type="ARBA" id="ARBA00022679"/>
    </source>
</evidence>
<keyword evidence="7" id="KW-0597">Phosphoprotein</keyword>
<keyword evidence="11" id="KW-0547">Nucleotide-binding</keyword>
<evidence type="ECO:0000256" key="3">
    <source>
        <dbReference type="ARBA" id="ARBA00012438"/>
    </source>
</evidence>